<dbReference type="PANTHER" id="PTHR34653:SF1">
    <property type="entry name" value="FLAGELLAR HOOK-BASAL BODY COMPLEX PROTEIN FLIE"/>
    <property type="match status" value="1"/>
</dbReference>
<sequence length="104" mass="10329">MTGSVGAVSTALSAYRAATQPGGDATAGVTGTADSFGSVLTRAMQGAVEAGHQADTASTQALTGQGSVTDVVLAVSKAELTLQTAVAVRDKVVAAYQDIMRMPI</sequence>
<dbReference type="Proteomes" id="UP001589865">
    <property type="component" value="Unassembled WGS sequence"/>
</dbReference>
<keyword evidence="6" id="KW-0282">Flagellum</keyword>
<dbReference type="PRINTS" id="PR01006">
    <property type="entry name" value="FLGHOOKFLIE"/>
</dbReference>
<comment type="caution">
    <text evidence="6">The sequence shown here is derived from an EMBL/GenBank/DDBJ whole genome shotgun (WGS) entry which is preliminary data.</text>
</comment>
<evidence type="ECO:0000256" key="3">
    <source>
        <dbReference type="ARBA" id="ARBA00023143"/>
    </source>
</evidence>
<evidence type="ECO:0000313" key="7">
    <source>
        <dbReference type="Proteomes" id="UP001589865"/>
    </source>
</evidence>
<protein>
    <recommendedName>
        <fullName evidence="4 5">Flagellar hook-basal body complex protein FliE</fullName>
    </recommendedName>
</protein>
<dbReference type="EMBL" id="JBHLUN010000006">
    <property type="protein sequence ID" value="MFC0408517.1"/>
    <property type="molecule type" value="Genomic_DNA"/>
</dbReference>
<dbReference type="HAMAP" id="MF_00724">
    <property type="entry name" value="FliE"/>
    <property type="match status" value="1"/>
</dbReference>
<reference evidence="6 7" key="1">
    <citation type="submission" date="2024-09" db="EMBL/GenBank/DDBJ databases">
        <authorList>
            <person name="Sun Q."/>
            <person name="Mori K."/>
        </authorList>
    </citation>
    <scope>NUCLEOTIDE SEQUENCE [LARGE SCALE GENOMIC DNA]</scope>
    <source>
        <strain evidence="6 7">TBRC 5777</strain>
    </source>
</reference>
<keyword evidence="6" id="KW-0969">Cilium</keyword>
<evidence type="ECO:0000313" key="6">
    <source>
        <dbReference type="EMBL" id="MFC0408517.1"/>
    </source>
</evidence>
<evidence type="ECO:0000256" key="4">
    <source>
        <dbReference type="HAMAP-Rule" id="MF_00724"/>
    </source>
</evidence>
<evidence type="ECO:0000256" key="2">
    <source>
        <dbReference type="ARBA" id="ARBA00009272"/>
    </source>
</evidence>
<name>A0ABV6JS11_9PROT</name>
<comment type="similarity">
    <text evidence="2 4">Belongs to the FliE family.</text>
</comment>
<organism evidence="6 7">
    <name type="scientific">Roseomonas elaeocarpi</name>
    <dbReference type="NCBI Taxonomy" id="907779"/>
    <lineage>
        <taxon>Bacteria</taxon>
        <taxon>Pseudomonadati</taxon>
        <taxon>Pseudomonadota</taxon>
        <taxon>Alphaproteobacteria</taxon>
        <taxon>Acetobacterales</taxon>
        <taxon>Roseomonadaceae</taxon>
        <taxon>Roseomonas</taxon>
    </lineage>
</organism>
<dbReference type="PANTHER" id="PTHR34653">
    <property type="match status" value="1"/>
</dbReference>
<dbReference type="Pfam" id="PF02049">
    <property type="entry name" value="FliE"/>
    <property type="match status" value="1"/>
</dbReference>
<dbReference type="InterPro" id="IPR001624">
    <property type="entry name" value="FliE"/>
</dbReference>
<gene>
    <name evidence="4 6" type="primary">fliE</name>
    <name evidence="6" type="ORF">ACFFGY_09680</name>
</gene>
<keyword evidence="3 4" id="KW-0975">Bacterial flagellum</keyword>
<accession>A0ABV6JS11</accession>
<keyword evidence="7" id="KW-1185">Reference proteome</keyword>
<comment type="subcellular location">
    <subcellularLocation>
        <location evidence="1 4">Bacterial flagellum basal body</location>
    </subcellularLocation>
</comment>
<keyword evidence="6" id="KW-0966">Cell projection</keyword>
<proteinExistence type="inferred from homology"/>
<evidence type="ECO:0000256" key="1">
    <source>
        <dbReference type="ARBA" id="ARBA00004117"/>
    </source>
</evidence>
<evidence type="ECO:0000256" key="5">
    <source>
        <dbReference type="NCBIfam" id="TIGR00205"/>
    </source>
</evidence>
<dbReference type="RefSeq" id="WP_377044268.1">
    <property type="nucleotide sequence ID" value="NZ_JBHLUN010000006.1"/>
</dbReference>
<dbReference type="NCBIfam" id="TIGR00205">
    <property type="entry name" value="fliE"/>
    <property type="match status" value="1"/>
</dbReference>